<protein>
    <submittedName>
        <fullName evidence="1">Uncharacterized protein</fullName>
    </submittedName>
</protein>
<evidence type="ECO:0000313" key="2">
    <source>
        <dbReference type="Proteomes" id="UP000299102"/>
    </source>
</evidence>
<reference evidence="1 2" key="1">
    <citation type="journal article" date="2019" name="Commun. Biol.">
        <title>The bagworm genome reveals a unique fibroin gene that provides high tensile strength.</title>
        <authorList>
            <person name="Kono N."/>
            <person name="Nakamura H."/>
            <person name="Ohtoshi R."/>
            <person name="Tomita M."/>
            <person name="Numata K."/>
            <person name="Arakawa K."/>
        </authorList>
    </citation>
    <scope>NUCLEOTIDE SEQUENCE [LARGE SCALE GENOMIC DNA]</scope>
</reference>
<name>A0A4C1V3N2_EUMVA</name>
<gene>
    <name evidence="1" type="ORF">EVAR_20136_1</name>
</gene>
<comment type="caution">
    <text evidence="1">The sequence shown here is derived from an EMBL/GenBank/DDBJ whole genome shotgun (WGS) entry which is preliminary data.</text>
</comment>
<dbReference type="EMBL" id="BGZK01000267">
    <property type="protein sequence ID" value="GBP32956.1"/>
    <property type="molecule type" value="Genomic_DNA"/>
</dbReference>
<organism evidence="1 2">
    <name type="scientific">Eumeta variegata</name>
    <name type="common">Bagworm moth</name>
    <name type="synonym">Eumeta japonica</name>
    <dbReference type="NCBI Taxonomy" id="151549"/>
    <lineage>
        <taxon>Eukaryota</taxon>
        <taxon>Metazoa</taxon>
        <taxon>Ecdysozoa</taxon>
        <taxon>Arthropoda</taxon>
        <taxon>Hexapoda</taxon>
        <taxon>Insecta</taxon>
        <taxon>Pterygota</taxon>
        <taxon>Neoptera</taxon>
        <taxon>Endopterygota</taxon>
        <taxon>Lepidoptera</taxon>
        <taxon>Glossata</taxon>
        <taxon>Ditrysia</taxon>
        <taxon>Tineoidea</taxon>
        <taxon>Psychidae</taxon>
        <taxon>Oiketicinae</taxon>
        <taxon>Eumeta</taxon>
    </lineage>
</organism>
<accession>A0A4C1V3N2</accession>
<sequence>MRMHCVVSAEISRCQDEDIGSTAYRSPPSSAQTSSTTWQLQLTVITNAVRTSKSNAKRRNARGDSAGTPMGAIILFPDARKITKN</sequence>
<proteinExistence type="predicted"/>
<dbReference type="Proteomes" id="UP000299102">
    <property type="component" value="Unassembled WGS sequence"/>
</dbReference>
<evidence type="ECO:0000313" key="1">
    <source>
        <dbReference type="EMBL" id="GBP32956.1"/>
    </source>
</evidence>
<keyword evidence="2" id="KW-1185">Reference proteome</keyword>
<dbReference type="AlphaFoldDB" id="A0A4C1V3N2"/>